<proteinExistence type="predicted"/>
<dbReference type="Gene3D" id="3.10.100.10">
    <property type="entry name" value="Mannose-Binding Protein A, subunit A"/>
    <property type="match status" value="2"/>
</dbReference>
<sequence length="465" mass="51904">MEGSPKLPSKWKEARNCRPNGRKPETAVQIEGSPKLPSKWKEARNCRPNGRKPETAVQMEGSPRGIASQRIHKWDSFSEDNDTESPVNAFVITLKHSGKKDSIKMPHLLLATLMSLLFAASVTAEGEQFLTNDKIFGNSDDEVGYPGQCDPPFRATAGGHCYFLSHGVITQTWQYAKEICAWLHPQGALAEFQTPDELAEITALLNGEDSSCGSWEGGGPWIGGREVGDTNVFVWDSTNTTIEYTNWADSEPDSDTANDGIAMACPFECKSHSQNVNPYLSQLKPVIFISLSSPTISTDEWIDLNSDTLMPFLCEAPPNPPPITFVCPDNFFLLGGSCYSIGTDILLNWDESQIYCSSVTAGGKLVEFENWEEYDTLVNYLMEQGICETLWIGAEEVRDTRSYKWRSSQKLVTFYNWWYLRPSEGGSDSGIDINCVNSYQWGDVPKGEERYQLCEVLPTETNDRV</sequence>
<dbReference type="InterPro" id="IPR016186">
    <property type="entry name" value="C-type_lectin-like/link_sf"/>
</dbReference>
<dbReference type="PROSITE" id="PS50041">
    <property type="entry name" value="C_TYPE_LECTIN_2"/>
    <property type="match status" value="2"/>
</dbReference>
<organism evidence="2">
    <name type="scientific">Cyprideis torosa</name>
    <dbReference type="NCBI Taxonomy" id="163714"/>
    <lineage>
        <taxon>Eukaryota</taxon>
        <taxon>Metazoa</taxon>
        <taxon>Ecdysozoa</taxon>
        <taxon>Arthropoda</taxon>
        <taxon>Crustacea</taxon>
        <taxon>Oligostraca</taxon>
        <taxon>Ostracoda</taxon>
        <taxon>Podocopa</taxon>
        <taxon>Podocopida</taxon>
        <taxon>Cytherocopina</taxon>
        <taxon>Cytheroidea</taxon>
        <taxon>Cytherideidae</taxon>
        <taxon>Cyprideis</taxon>
    </lineage>
</organism>
<feature type="region of interest" description="Disordered" evidence="1">
    <location>
        <begin position="1"/>
        <end position="65"/>
    </location>
</feature>
<dbReference type="CDD" id="cd00037">
    <property type="entry name" value="CLECT"/>
    <property type="match status" value="2"/>
</dbReference>
<dbReference type="PANTHER" id="PTHR22801">
    <property type="entry name" value="LITHOSTATHINE"/>
    <property type="match status" value="1"/>
</dbReference>
<dbReference type="Pfam" id="PF00059">
    <property type="entry name" value="Lectin_C"/>
    <property type="match status" value="1"/>
</dbReference>
<dbReference type="InterPro" id="IPR016187">
    <property type="entry name" value="CTDL_fold"/>
</dbReference>
<dbReference type="InterPro" id="IPR001304">
    <property type="entry name" value="C-type_lectin-like"/>
</dbReference>
<evidence type="ECO:0000313" key="2">
    <source>
        <dbReference type="EMBL" id="CAD7228642.1"/>
    </source>
</evidence>
<dbReference type="OrthoDB" id="441660at2759"/>
<dbReference type="SMART" id="SM00034">
    <property type="entry name" value="CLECT"/>
    <property type="match status" value="2"/>
</dbReference>
<dbReference type="InterPro" id="IPR050801">
    <property type="entry name" value="Ca-Dep_Lectins_ImmuneDev"/>
</dbReference>
<name>A0A7R8WCW4_9CRUS</name>
<dbReference type="AlphaFoldDB" id="A0A7R8WCW4"/>
<evidence type="ECO:0000256" key="1">
    <source>
        <dbReference type="SAM" id="MobiDB-lite"/>
    </source>
</evidence>
<dbReference type="PANTHER" id="PTHR22801:SF63">
    <property type="entry name" value="C-TYPE LECTIN DOMAIN-CONTAINING PROTEIN"/>
    <property type="match status" value="1"/>
</dbReference>
<accession>A0A7R8WCW4</accession>
<protein>
    <submittedName>
        <fullName evidence="2">Uncharacterized protein</fullName>
    </submittedName>
</protein>
<gene>
    <name evidence="2" type="ORF">CTOB1V02_LOCUS6522</name>
</gene>
<dbReference type="SUPFAM" id="SSF56436">
    <property type="entry name" value="C-type lectin-like"/>
    <property type="match status" value="2"/>
</dbReference>
<dbReference type="EMBL" id="OB661631">
    <property type="protein sequence ID" value="CAD7228642.1"/>
    <property type="molecule type" value="Genomic_DNA"/>
</dbReference>
<reference evidence="2" key="1">
    <citation type="submission" date="2020-11" db="EMBL/GenBank/DDBJ databases">
        <authorList>
            <person name="Tran Van P."/>
        </authorList>
    </citation>
    <scope>NUCLEOTIDE SEQUENCE</scope>
</reference>